<gene>
    <name evidence="7" type="ORF">ATL31_1848</name>
</gene>
<evidence type="ECO:0000256" key="5">
    <source>
        <dbReference type="ARBA" id="ARBA00023136"/>
    </source>
</evidence>
<keyword evidence="4 6" id="KW-1133">Transmembrane helix</keyword>
<keyword evidence="2" id="KW-1003">Cell membrane</keyword>
<dbReference type="PIRSF" id="PIRSF006324">
    <property type="entry name" value="LeuE"/>
    <property type="match status" value="1"/>
</dbReference>
<keyword evidence="8" id="KW-1185">Reference proteome</keyword>
<feature type="transmembrane region" description="Helical" evidence="6">
    <location>
        <begin position="20"/>
        <end position="41"/>
    </location>
</feature>
<evidence type="ECO:0000313" key="8">
    <source>
        <dbReference type="Proteomes" id="UP000233781"/>
    </source>
</evidence>
<keyword evidence="5 6" id="KW-0472">Membrane</keyword>
<dbReference type="PANTHER" id="PTHR30086:SF20">
    <property type="entry name" value="ARGININE EXPORTER PROTEIN ARGO-RELATED"/>
    <property type="match status" value="1"/>
</dbReference>
<feature type="transmembrane region" description="Helical" evidence="6">
    <location>
        <begin position="159"/>
        <end position="181"/>
    </location>
</feature>
<keyword evidence="3 6" id="KW-0812">Transmembrane</keyword>
<evidence type="ECO:0000256" key="2">
    <source>
        <dbReference type="ARBA" id="ARBA00022475"/>
    </source>
</evidence>
<dbReference type="PANTHER" id="PTHR30086">
    <property type="entry name" value="ARGININE EXPORTER PROTEIN ARGO"/>
    <property type="match status" value="1"/>
</dbReference>
<dbReference type="OrthoDB" id="3175972at2"/>
<evidence type="ECO:0000256" key="1">
    <source>
        <dbReference type="ARBA" id="ARBA00004651"/>
    </source>
</evidence>
<evidence type="ECO:0000313" key="7">
    <source>
        <dbReference type="EMBL" id="PKW27019.1"/>
    </source>
</evidence>
<evidence type="ECO:0000256" key="6">
    <source>
        <dbReference type="SAM" id="Phobius"/>
    </source>
</evidence>
<feature type="transmembrane region" description="Helical" evidence="6">
    <location>
        <begin position="53"/>
        <end position="72"/>
    </location>
</feature>
<dbReference type="GO" id="GO:0005886">
    <property type="term" value="C:plasma membrane"/>
    <property type="evidence" value="ECO:0007669"/>
    <property type="project" value="UniProtKB-SubCell"/>
</dbReference>
<proteinExistence type="predicted"/>
<dbReference type="EMBL" id="PJNE01000001">
    <property type="protein sequence ID" value="PKW27019.1"/>
    <property type="molecule type" value="Genomic_DNA"/>
</dbReference>
<protein>
    <submittedName>
        <fullName evidence="7">Threonine/homoserine/homoserine lactone efflux protein</fullName>
    </submittedName>
</protein>
<feature type="transmembrane region" description="Helical" evidence="6">
    <location>
        <begin position="202"/>
        <end position="221"/>
    </location>
</feature>
<feature type="transmembrane region" description="Helical" evidence="6">
    <location>
        <begin position="132"/>
        <end position="153"/>
    </location>
</feature>
<name>A0A2N3YJN3_9MICO</name>
<dbReference type="Proteomes" id="UP000233781">
    <property type="component" value="Unassembled WGS sequence"/>
</dbReference>
<dbReference type="AlphaFoldDB" id="A0A2N3YJN3"/>
<organism evidence="7 8">
    <name type="scientific">Phycicoccus duodecadis</name>
    <dbReference type="NCBI Taxonomy" id="173053"/>
    <lineage>
        <taxon>Bacteria</taxon>
        <taxon>Bacillati</taxon>
        <taxon>Actinomycetota</taxon>
        <taxon>Actinomycetes</taxon>
        <taxon>Micrococcales</taxon>
        <taxon>Intrasporangiaceae</taxon>
        <taxon>Phycicoccus</taxon>
    </lineage>
</organism>
<evidence type="ECO:0000256" key="3">
    <source>
        <dbReference type="ARBA" id="ARBA00022692"/>
    </source>
</evidence>
<dbReference type="Pfam" id="PF01810">
    <property type="entry name" value="LysE"/>
    <property type="match status" value="1"/>
</dbReference>
<dbReference type="InterPro" id="IPR001123">
    <property type="entry name" value="LeuE-type"/>
</dbReference>
<dbReference type="GO" id="GO:0015171">
    <property type="term" value="F:amino acid transmembrane transporter activity"/>
    <property type="evidence" value="ECO:0007669"/>
    <property type="project" value="TreeGrafter"/>
</dbReference>
<evidence type="ECO:0000256" key="4">
    <source>
        <dbReference type="ARBA" id="ARBA00022989"/>
    </source>
</evidence>
<accession>A0A2N3YJN3</accession>
<feature type="transmembrane region" description="Helical" evidence="6">
    <location>
        <begin position="78"/>
        <end position="101"/>
    </location>
</feature>
<comment type="subcellular location">
    <subcellularLocation>
        <location evidence="1">Cell membrane</location>
        <topology evidence="1">Multi-pass membrane protein</topology>
    </subcellularLocation>
</comment>
<reference evidence="7 8" key="1">
    <citation type="submission" date="2017-12" db="EMBL/GenBank/DDBJ databases">
        <title>Sequencing the genomes of 1000 Actinobacteria strains.</title>
        <authorList>
            <person name="Klenk H.-P."/>
        </authorList>
    </citation>
    <scope>NUCLEOTIDE SEQUENCE [LARGE SCALE GENOMIC DNA]</scope>
    <source>
        <strain evidence="7 8">DSM 12806</strain>
    </source>
</reference>
<sequence>MPARGVRLHTGPVPSVPTVLAFALASAVIIAIPGPSILFTIGRALSSGRREALLTVAGNALGVQTQIIGLAVGLGPVIAASAAAYTVLKVVGALYLVWLGVQALRHRRESAAALVGAVPQATPTLHALRTGFVVGVTNPKSFVLLAAVLPQFVDPAGQVGLQLLVLGPVFAVIALVGDGTVALLASRFRDWFAGSPRRMERVGGAGGLMMVGLGAGLLVTGRPD</sequence>
<comment type="caution">
    <text evidence="7">The sequence shown here is derived from an EMBL/GenBank/DDBJ whole genome shotgun (WGS) entry which is preliminary data.</text>
</comment>